<feature type="domain" description="4Fe-4S ferredoxin-type" evidence="11">
    <location>
        <begin position="1"/>
        <end position="24"/>
    </location>
</feature>
<proteinExistence type="predicted"/>
<reference evidence="13" key="1">
    <citation type="submission" date="2016-11" db="EMBL/GenBank/DDBJ databases">
        <authorList>
            <person name="Varghese N."/>
            <person name="Submissions S."/>
        </authorList>
    </citation>
    <scope>NUCLEOTIDE SEQUENCE [LARGE SCALE GENOMIC DNA]</scope>
    <source>
        <strain evidence="13">DSM 16057</strain>
    </source>
</reference>
<evidence type="ECO:0000256" key="3">
    <source>
        <dbReference type="ARBA" id="ARBA00013529"/>
    </source>
</evidence>
<dbReference type="GO" id="GO:0009055">
    <property type="term" value="F:electron transfer activity"/>
    <property type="evidence" value="ECO:0007669"/>
    <property type="project" value="UniProtKB-UniRule"/>
</dbReference>
<evidence type="ECO:0000256" key="9">
    <source>
        <dbReference type="ARBA" id="ARBA00023014"/>
    </source>
</evidence>
<dbReference type="InterPro" id="IPR017896">
    <property type="entry name" value="4Fe4S_Fe-S-bd"/>
</dbReference>
<evidence type="ECO:0000256" key="8">
    <source>
        <dbReference type="ARBA" id="ARBA00023004"/>
    </source>
</evidence>
<evidence type="ECO:0000256" key="4">
    <source>
        <dbReference type="ARBA" id="ARBA00022448"/>
    </source>
</evidence>
<dbReference type="Proteomes" id="UP000184529">
    <property type="component" value="Unassembled WGS sequence"/>
</dbReference>
<dbReference type="SUPFAM" id="SSF54862">
    <property type="entry name" value="4Fe-4S ferredoxins"/>
    <property type="match status" value="1"/>
</dbReference>
<dbReference type="Pfam" id="PF00037">
    <property type="entry name" value="Fer4"/>
    <property type="match status" value="2"/>
</dbReference>
<dbReference type="OrthoDB" id="9803397at2"/>
<evidence type="ECO:0000256" key="7">
    <source>
        <dbReference type="ARBA" id="ARBA00022982"/>
    </source>
</evidence>
<dbReference type="GO" id="GO:0046872">
    <property type="term" value="F:metal ion binding"/>
    <property type="evidence" value="ECO:0007669"/>
    <property type="project" value="UniProtKB-UniRule"/>
</dbReference>
<evidence type="ECO:0000256" key="6">
    <source>
        <dbReference type="ARBA" id="ARBA00022723"/>
    </source>
</evidence>
<keyword evidence="13" id="KW-1185">Reference proteome</keyword>
<accession>A0A1M6B3M0</accession>
<protein>
    <recommendedName>
        <fullName evidence="3 10">Ferredoxin</fullName>
    </recommendedName>
</protein>
<dbReference type="PROSITE" id="PS51379">
    <property type="entry name" value="4FE4S_FER_2"/>
    <property type="match status" value="2"/>
</dbReference>
<evidence type="ECO:0000256" key="1">
    <source>
        <dbReference type="ARBA" id="ARBA00001966"/>
    </source>
</evidence>
<dbReference type="InterPro" id="IPR000813">
    <property type="entry name" value="7Fe_ferredoxin"/>
</dbReference>
<sequence>MAYRITEECLACGTCLESCPNEAIIEGETYRIDPDKCENCGTCIEACPTGAIIEE</sequence>
<keyword evidence="6 10" id="KW-0479">Metal-binding</keyword>
<keyword evidence="7 10" id="KW-0249">Electron transport</keyword>
<dbReference type="InterPro" id="IPR050157">
    <property type="entry name" value="PSI_iron-sulfur_center"/>
</dbReference>
<feature type="domain" description="4Fe-4S ferredoxin-type" evidence="11">
    <location>
        <begin position="28"/>
        <end position="55"/>
    </location>
</feature>
<comment type="function">
    <text evidence="2 10">Ferredoxins are iron-sulfur proteins that transfer electrons in a wide variety of metabolic reactions.</text>
</comment>
<dbReference type="PANTHER" id="PTHR24960:SF79">
    <property type="entry name" value="PHOTOSYSTEM I IRON-SULFUR CENTER"/>
    <property type="match status" value="1"/>
</dbReference>
<evidence type="ECO:0000259" key="11">
    <source>
        <dbReference type="PROSITE" id="PS51379"/>
    </source>
</evidence>
<keyword evidence="8 10" id="KW-0408">Iron</keyword>
<dbReference type="STRING" id="1121432.SAMN02745219_00292"/>
<dbReference type="AlphaFoldDB" id="A0A1M6B3M0"/>
<dbReference type="GO" id="GO:0051539">
    <property type="term" value="F:4 iron, 4 sulfur cluster binding"/>
    <property type="evidence" value="ECO:0007669"/>
    <property type="project" value="UniProtKB-UniRule"/>
</dbReference>
<evidence type="ECO:0000256" key="10">
    <source>
        <dbReference type="RuleBase" id="RU365098"/>
    </source>
</evidence>
<dbReference type="EMBL" id="FQZM01000004">
    <property type="protein sequence ID" value="SHI43208.1"/>
    <property type="molecule type" value="Genomic_DNA"/>
</dbReference>
<evidence type="ECO:0000256" key="2">
    <source>
        <dbReference type="ARBA" id="ARBA00003532"/>
    </source>
</evidence>
<name>A0A1M6B3M0_9FIRM</name>
<keyword evidence="4 10" id="KW-0813">Transport</keyword>
<dbReference type="RefSeq" id="WP_072866993.1">
    <property type="nucleotide sequence ID" value="NZ_FQZM01000004.1"/>
</dbReference>
<dbReference type="PROSITE" id="PS00198">
    <property type="entry name" value="4FE4S_FER_1"/>
    <property type="match status" value="1"/>
</dbReference>
<gene>
    <name evidence="12" type="ORF">SAMN02745219_00292</name>
</gene>
<organism evidence="12 13">
    <name type="scientific">Desulfofundulus thermosubterraneus DSM 16057</name>
    <dbReference type="NCBI Taxonomy" id="1121432"/>
    <lineage>
        <taxon>Bacteria</taxon>
        <taxon>Bacillati</taxon>
        <taxon>Bacillota</taxon>
        <taxon>Clostridia</taxon>
        <taxon>Eubacteriales</taxon>
        <taxon>Peptococcaceae</taxon>
        <taxon>Desulfofundulus</taxon>
    </lineage>
</organism>
<evidence type="ECO:0000256" key="5">
    <source>
        <dbReference type="ARBA" id="ARBA00022485"/>
    </source>
</evidence>
<dbReference type="PANTHER" id="PTHR24960">
    <property type="entry name" value="PHOTOSYSTEM I IRON-SULFUR CENTER-RELATED"/>
    <property type="match status" value="1"/>
</dbReference>
<keyword evidence="9 10" id="KW-0411">Iron-sulfur</keyword>
<dbReference type="InterPro" id="IPR017900">
    <property type="entry name" value="4Fe4S_Fe_S_CS"/>
</dbReference>
<keyword evidence="5 10" id="KW-0004">4Fe-4S</keyword>
<dbReference type="Gene3D" id="3.30.70.20">
    <property type="match status" value="1"/>
</dbReference>
<dbReference type="PRINTS" id="PR00354">
    <property type="entry name" value="7FE8SFRDOXIN"/>
</dbReference>
<comment type="cofactor">
    <cofactor evidence="1 10">
        <name>[4Fe-4S] cluster</name>
        <dbReference type="ChEBI" id="CHEBI:49883"/>
    </cofactor>
</comment>
<evidence type="ECO:0000313" key="12">
    <source>
        <dbReference type="EMBL" id="SHI43208.1"/>
    </source>
</evidence>
<evidence type="ECO:0000313" key="13">
    <source>
        <dbReference type="Proteomes" id="UP000184529"/>
    </source>
</evidence>